<protein>
    <recommendedName>
        <fullName evidence="4">Lipoprotein</fullName>
    </recommendedName>
</protein>
<gene>
    <name evidence="2" type="ORF">HCU73_02560</name>
</gene>
<feature type="chain" id="PRO_5031262877" description="Lipoprotein" evidence="1">
    <location>
        <begin position="23"/>
        <end position="116"/>
    </location>
</feature>
<feature type="signal peptide" evidence="1">
    <location>
        <begin position="1"/>
        <end position="22"/>
    </location>
</feature>
<keyword evidence="3" id="KW-1185">Reference proteome</keyword>
<evidence type="ECO:0000313" key="3">
    <source>
        <dbReference type="Proteomes" id="UP000526408"/>
    </source>
</evidence>
<keyword evidence="1" id="KW-0732">Signal</keyword>
<dbReference type="RefSeq" id="WP_168621826.1">
    <property type="nucleotide sequence ID" value="NZ_JAAZQQ010000001.1"/>
</dbReference>
<dbReference type="Proteomes" id="UP000526408">
    <property type="component" value="Unassembled WGS sequence"/>
</dbReference>
<organism evidence="2 3">
    <name type="scientific">Roseicyclus persicicus</name>
    <dbReference type="NCBI Taxonomy" id="2650661"/>
    <lineage>
        <taxon>Bacteria</taxon>
        <taxon>Pseudomonadati</taxon>
        <taxon>Pseudomonadota</taxon>
        <taxon>Alphaproteobacteria</taxon>
        <taxon>Rhodobacterales</taxon>
        <taxon>Roseobacteraceae</taxon>
        <taxon>Roseicyclus</taxon>
    </lineage>
</organism>
<comment type="caution">
    <text evidence="2">The sequence shown here is derived from an EMBL/GenBank/DDBJ whole genome shotgun (WGS) entry which is preliminary data.</text>
</comment>
<name>A0A7X6GW81_9RHOB</name>
<dbReference type="PROSITE" id="PS51257">
    <property type="entry name" value="PROKAR_LIPOPROTEIN"/>
    <property type="match status" value="1"/>
</dbReference>
<dbReference type="EMBL" id="JAAZQQ010000001">
    <property type="protein sequence ID" value="NKX43458.1"/>
    <property type="molecule type" value="Genomic_DNA"/>
</dbReference>
<evidence type="ECO:0000313" key="2">
    <source>
        <dbReference type="EMBL" id="NKX43458.1"/>
    </source>
</evidence>
<sequence>MRRALAVLAVPALLAACATGPATPERVTLDRDLLTVSMSDGSTCLGPGGGDGWSGRLTGCPWDYAYTVAIDPRTNPLRFVLEEIFGEALVQPVAEVTITDATGRARLFQTPERIAD</sequence>
<evidence type="ECO:0000256" key="1">
    <source>
        <dbReference type="SAM" id="SignalP"/>
    </source>
</evidence>
<reference evidence="2 3" key="1">
    <citation type="submission" date="2020-04" db="EMBL/GenBank/DDBJ databases">
        <authorList>
            <person name="Yoon J."/>
        </authorList>
    </citation>
    <scope>NUCLEOTIDE SEQUENCE [LARGE SCALE GENOMIC DNA]</scope>
    <source>
        <strain evidence="2 3">KMU-115</strain>
    </source>
</reference>
<proteinExistence type="predicted"/>
<accession>A0A7X6GW81</accession>
<evidence type="ECO:0008006" key="4">
    <source>
        <dbReference type="Google" id="ProtNLM"/>
    </source>
</evidence>
<dbReference type="AlphaFoldDB" id="A0A7X6GW81"/>